<dbReference type="CDD" id="cd04394">
    <property type="entry name" value="RhoGAP-ARHGAP11A"/>
    <property type="match status" value="1"/>
</dbReference>
<dbReference type="Gene3D" id="1.10.555.10">
    <property type="entry name" value="Rho GTPase activation protein"/>
    <property type="match status" value="1"/>
</dbReference>
<dbReference type="SUPFAM" id="SSF48350">
    <property type="entry name" value="GTPase activation domain, GAP"/>
    <property type="match status" value="1"/>
</dbReference>
<dbReference type="GO" id="GO:0007165">
    <property type="term" value="P:signal transduction"/>
    <property type="evidence" value="ECO:0007669"/>
    <property type="project" value="InterPro"/>
</dbReference>
<dbReference type="GeneTree" id="ENSGT00940000155312"/>
<feature type="region of interest" description="Disordered" evidence="1">
    <location>
        <begin position="879"/>
        <end position="944"/>
    </location>
</feature>
<dbReference type="PROSITE" id="PS50238">
    <property type="entry name" value="RHOGAP"/>
    <property type="match status" value="1"/>
</dbReference>
<dbReference type="PANTHER" id="PTHR15670:SF4">
    <property type="entry name" value="RHO GTPASE-ACTIVATING PROTEIN 11A"/>
    <property type="match status" value="1"/>
</dbReference>
<evidence type="ECO:0000259" key="2">
    <source>
        <dbReference type="PROSITE" id="PS50238"/>
    </source>
</evidence>
<dbReference type="InterPro" id="IPR000198">
    <property type="entry name" value="RhoGAP_dom"/>
</dbReference>
<evidence type="ECO:0000313" key="3">
    <source>
        <dbReference type="Ensembl" id="ENSLCAP00010029967.1"/>
    </source>
</evidence>
<accession>A0A4W6DZ27</accession>
<evidence type="ECO:0000256" key="1">
    <source>
        <dbReference type="SAM" id="MobiDB-lite"/>
    </source>
</evidence>
<dbReference type="Ensembl" id="ENSLCAT00010030626.1">
    <property type="protein sequence ID" value="ENSLCAP00010029967.1"/>
    <property type="gene ID" value="ENSLCAG00010014073.1"/>
</dbReference>
<feature type="compositionally biased region" description="Polar residues" evidence="1">
    <location>
        <begin position="700"/>
        <end position="709"/>
    </location>
</feature>
<proteinExistence type="predicted"/>
<feature type="domain" description="Rho-GAP" evidence="2">
    <location>
        <begin position="49"/>
        <end position="239"/>
    </location>
</feature>
<dbReference type="InParanoid" id="A0A4W6DZ27"/>
<dbReference type="InterPro" id="IPR042869">
    <property type="entry name" value="ARHGAP11A/B"/>
</dbReference>
<feature type="region of interest" description="Disordered" evidence="1">
    <location>
        <begin position="371"/>
        <end position="412"/>
    </location>
</feature>
<feature type="compositionally biased region" description="Polar residues" evidence="1">
    <location>
        <begin position="371"/>
        <end position="381"/>
    </location>
</feature>
<dbReference type="GO" id="GO:0005096">
    <property type="term" value="F:GTPase activator activity"/>
    <property type="evidence" value="ECO:0007669"/>
    <property type="project" value="TreeGrafter"/>
</dbReference>
<name>A0A4W6DZ27_LATCA</name>
<evidence type="ECO:0000313" key="4">
    <source>
        <dbReference type="Proteomes" id="UP000314980"/>
    </source>
</evidence>
<dbReference type="Pfam" id="PF00620">
    <property type="entry name" value="RhoGAP"/>
    <property type="match status" value="1"/>
</dbReference>
<feature type="compositionally biased region" description="Low complexity" evidence="1">
    <location>
        <begin position="382"/>
        <end position="396"/>
    </location>
</feature>
<dbReference type="Proteomes" id="UP000314980">
    <property type="component" value="Unassembled WGS sequence"/>
</dbReference>
<protein>
    <submittedName>
        <fullName evidence="3">Rho GTPase activating protein 11A</fullName>
    </submittedName>
</protein>
<sequence length="985" mass="106864">MKVMERNVMRLVAVQHLRTAYGIKTKNWNKNKAASCKSTTSNSTKVFGASLETLPYYNMECGSVPSFLVDACMMLLAHVDTEGLFRKSGSVVRLKALRAKLDAGEECLSTALPCDVAGLVKQFFRELPEPVLPMELQDAFLKAQQLPTEEERTSATMLLSCVLPDKNLSALRHFFDFLHNVSMRSAENKMDSSNLSVILAPNLLHSGDGTEKMNANTEKRLKLQAAVVHRFIENAHNFGVLPQFLQAKVPAMMGCEAGILSPTHDDFEELDLNSGMKRRNRRSFGDMVNGALNKIKTNRTPTHATQSDSLVFSSATPVIATPSSKRKLPLESGHSFGFSNKKRRSVKKNLGIDLLPNALFSGVSTPGSAYSASGVLDSSQNAPSSAGRSRRQSATSARRKSRRLSNRHAVNRVESGKAGCFSPKVGKKEAPRKSLRLRFSLGKSSKDAGSESIGWRLATQESTTSFRFTQETEFSPSVFPRKTENKSTKYISKSEDNLLTPQCDSSAHRTSWCGETPVGAQAFSGGSFTDTPMNMCLKANYVSEPAIVITKPPAVISLPKKLCCASSAESLESESSIAEPQSQTGPTLLKIKKAFTESGSNLQAVVEDSCSSAGANLIKPSDSVPVLPLGTPTAKVLSADTEASSFPAQQSLLVNEQNITFGQIEIAALSPLHIDSVVFETGVFSSPAVKADKGSLSAAPVSSPNSSMVGDSESEAEQVNCSRLIEALDIQSPAHFKLGVISGLQSTPYKPGLEHRHELGTPPRVDMAIRMVQEKDEFSPEIGTKAQNQQPLSPQSLETEKRRVADHIQHFNKLTLHSPRGSKAIQTRSPLKFQRTPVRQTVRRINSLLGESRRPTRTTDLTACQSGQVVKAVSLESGLSPHPQLQPYPGEPQVGRANSMRPTKKPPPVPPKKPNTLTRKPKPCALGDVTNKGPTKDQSGLLCPRSIRSSEASCASGCRERHEPLQRFTQEPSQPGTTAVCYQAC</sequence>
<reference evidence="4" key="1">
    <citation type="submission" date="2015-09" db="EMBL/GenBank/DDBJ databases">
        <authorList>
            <person name="Sai Rama Sridatta P."/>
        </authorList>
    </citation>
    <scope>NUCLEOTIDE SEQUENCE [LARGE SCALE GENOMIC DNA]</scope>
</reference>
<dbReference type="InterPro" id="IPR008936">
    <property type="entry name" value="Rho_GTPase_activation_prot"/>
</dbReference>
<reference evidence="3" key="3">
    <citation type="submission" date="2025-09" db="UniProtKB">
        <authorList>
            <consortium name="Ensembl"/>
        </authorList>
    </citation>
    <scope>IDENTIFICATION</scope>
</reference>
<dbReference type="SMART" id="SM00324">
    <property type="entry name" value="RhoGAP"/>
    <property type="match status" value="1"/>
</dbReference>
<dbReference type="STRING" id="8187.ENSLCAP00010029967"/>
<dbReference type="PANTHER" id="PTHR15670">
    <property type="entry name" value="RHO GTPASE ACTIVATING PROTEIN 11A"/>
    <property type="match status" value="1"/>
</dbReference>
<dbReference type="FunCoup" id="A0A4W6DZ27">
    <property type="interactions" value="827"/>
</dbReference>
<feature type="compositionally biased region" description="Basic residues" evidence="1">
    <location>
        <begin position="397"/>
        <end position="410"/>
    </location>
</feature>
<organism evidence="3 4">
    <name type="scientific">Lates calcarifer</name>
    <name type="common">Barramundi</name>
    <name type="synonym">Holocentrus calcarifer</name>
    <dbReference type="NCBI Taxonomy" id="8187"/>
    <lineage>
        <taxon>Eukaryota</taxon>
        <taxon>Metazoa</taxon>
        <taxon>Chordata</taxon>
        <taxon>Craniata</taxon>
        <taxon>Vertebrata</taxon>
        <taxon>Euteleostomi</taxon>
        <taxon>Actinopterygii</taxon>
        <taxon>Neopterygii</taxon>
        <taxon>Teleostei</taxon>
        <taxon>Neoteleostei</taxon>
        <taxon>Acanthomorphata</taxon>
        <taxon>Carangaria</taxon>
        <taxon>Carangaria incertae sedis</taxon>
        <taxon>Centropomidae</taxon>
        <taxon>Lates</taxon>
    </lineage>
</organism>
<reference evidence="3" key="2">
    <citation type="submission" date="2025-08" db="UniProtKB">
        <authorList>
            <consortium name="Ensembl"/>
        </authorList>
    </citation>
    <scope>IDENTIFICATION</scope>
</reference>
<feature type="region of interest" description="Disordered" evidence="1">
    <location>
        <begin position="694"/>
        <end position="715"/>
    </location>
</feature>
<keyword evidence="4" id="KW-1185">Reference proteome</keyword>
<dbReference type="AlphaFoldDB" id="A0A4W6DZ27"/>
<gene>
    <name evidence="3" type="primary">arhgap11a</name>
</gene>